<feature type="domain" description="Rhodanese" evidence="1">
    <location>
        <begin position="54"/>
        <end position="125"/>
    </location>
</feature>
<dbReference type="InterPro" id="IPR050229">
    <property type="entry name" value="GlpE_sulfurtransferase"/>
</dbReference>
<keyword evidence="3" id="KW-1185">Reference proteome</keyword>
<dbReference type="CDD" id="cd00158">
    <property type="entry name" value="RHOD"/>
    <property type="match status" value="1"/>
</dbReference>
<dbReference type="RefSeq" id="WP_243550688.1">
    <property type="nucleotide sequence ID" value="NZ_CP094532.1"/>
</dbReference>
<sequence>MGNYFCGMKLFNLRNAIYFVATVGFFSVVQCQENNFSAPNSSEQANSKSLKQVISEGAFLVDVRTPAEFSSGSIEGAVNIPLDEIQDRVHEFQGKKGVVVFCRTGNRSSTAKRILEKQGIPDVYNGINTSYIKNEMKK</sequence>
<protein>
    <submittedName>
        <fullName evidence="2">Rhodanese-like domain-containing protein</fullName>
    </submittedName>
</protein>
<organism evidence="2 3">
    <name type="scientific">Chryseobacterium suipulveris</name>
    <dbReference type="NCBI Taxonomy" id="2929800"/>
    <lineage>
        <taxon>Bacteria</taxon>
        <taxon>Pseudomonadati</taxon>
        <taxon>Bacteroidota</taxon>
        <taxon>Flavobacteriia</taxon>
        <taxon>Flavobacteriales</taxon>
        <taxon>Weeksellaceae</taxon>
        <taxon>Chryseobacterium group</taxon>
        <taxon>Chryseobacterium</taxon>
    </lineage>
</organism>
<accession>A0ABY4BUA9</accession>
<dbReference type="Proteomes" id="UP000831460">
    <property type="component" value="Chromosome"/>
</dbReference>
<proteinExistence type="predicted"/>
<evidence type="ECO:0000313" key="2">
    <source>
        <dbReference type="EMBL" id="UOE41777.1"/>
    </source>
</evidence>
<dbReference type="Pfam" id="PF00581">
    <property type="entry name" value="Rhodanese"/>
    <property type="match status" value="1"/>
</dbReference>
<name>A0ABY4BUA9_9FLAO</name>
<evidence type="ECO:0000313" key="3">
    <source>
        <dbReference type="Proteomes" id="UP000831460"/>
    </source>
</evidence>
<reference evidence="2 3" key="1">
    <citation type="submission" date="2022-03" db="EMBL/GenBank/DDBJ databases">
        <title>Chryseobacterium sp. isolated from particulate matters in swine house.</title>
        <authorList>
            <person name="Won M."/>
            <person name="Kim S.-J."/>
            <person name="Kwon S.-W."/>
        </authorList>
    </citation>
    <scope>NUCLEOTIDE SEQUENCE [LARGE SCALE GENOMIC DNA]</scope>
    <source>
        <strain evidence="2 3">SC2-2</strain>
    </source>
</reference>
<dbReference type="PROSITE" id="PS50206">
    <property type="entry name" value="RHODANESE_3"/>
    <property type="match status" value="1"/>
</dbReference>
<evidence type="ECO:0000259" key="1">
    <source>
        <dbReference type="PROSITE" id="PS50206"/>
    </source>
</evidence>
<dbReference type="PANTHER" id="PTHR43031:SF1">
    <property type="entry name" value="PYRIDINE NUCLEOTIDE-DISULPHIDE OXIDOREDUCTASE"/>
    <property type="match status" value="1"/>
</dbReference>
<dbReference type="SUPFAM" id="SSF52821">
    <property type="entry name" value="Rhodanese/Cell cycle control phosphatase"/>
    <property type="match status" value="1"/>
</dbReference>
<dbReference type="InterPro" id="IPR036873">
    <property type="entry name" value="Rhodanese-like_dom_sf"/>
</dbReference>
<dbReference type="InterPro" id="IPR001763">
    <property type="entry name" value="Rhodanese-like_dom"/>
</dbReference>
<gene>
    <name evidence="2" type="ORF">MTP09_03840</name>
</gene>
<dbReference type="EMBL" id="CP094532">
    <property type="protein sequence ID" value="UOE41777.1"/>
    <property type="molecule type" value="Genomic_DNA"/>
</dbReference>
<dbReference type="Gene3D" id="3.40.250.10">
    <property type="entry name" value="Rhodanese-like domain"/>
    <property type="match status" value="1"/>
</dbReference>
<dbReference type="SMART" id="SM00450">
    <property type="entry name" value="RHOD"/>
    <property type="match status" value="1"/>
</dbReference>
<dbReference type="PANTHER" id="PTHR43031">
    <property type="entry name" value="FAD-DEPENDENT OXIDOREDUCTASE"/>
    <property type="match status" value="1"/>
</dbReference>